<evidence type="ECO:0000256" key="2">
    <source>
        <dbReference type="ARBA" id="ARBA00022840"/>
    </source>
</evidence>
<evidence type="ECO:0000256" key="1">
    <source>
        <dbReference type="ARBA" id="ARBA00022741"/>
    </source>
</evidence>
<dbReference type="InterPro" id="IPR000719">
    <property type="entry name" value="Prot_kinase_dom"/>
</dbReference>
<protein>
    <recommendedName>
        <fullName evidence="6">Protein kinase domain-containing protein</fullName>
    </recommendedName>
</protein>
<gene>
    <name evidence="7" type="ORF">TVY486_1108920</name>
</gene>
<feature type="region of interest" description="Disordered" evidence="5">
    <location>
        <begin position="243"/>
        <end position="273"/>
    </location>
</feature>
<dbReference type="InterPro" id="IPR008271">
    <property type="entry name" value="Ser/Thr_kinase_AS"/>
</dbReference>
<feature type="compositionally biased region" description="Basic residues" evidence="5">
    <location>
        <begin position="480"/>
        <end position="497"/>
    </location>
</feature>
<dbReference type="GO" id="GO:0004674">
    <property type="term" value="F:protein serine/threonine kinase activity"/>
    <property type="evidence" value="ECO:0007669"/>
    <property type="project" value="UniProtKB-KW"/>
</dbReference>
<dbReference type="SUPFAM" id="SSF56112">
    <property type="entry name" value="Protein kinase-like (PK-like)"/>
    <property type="match status" value="1"/>
</dbReference>
<accession>G0UC60</accession>
<name>G0UC60_TRYVY</name>
<comment type="similarity">
    <text evidence="4">Belongs to the protein kinase superfamily.</text>
</comment>
<dbReference type="AlphaFoldDB" id="G0UC60"/>
<dbReference type="Pfam" id="PF00069">
    <property type="entry name" value="Pkinase"/>
    <property type="match status" value="1"/>
</dbReference>
<keyword evidence="2 3" id="KW-0067">ATP-binding</keyword>
<dbReference type="InterPro" id="IPR011009">
    <property type="entry name" value="Kinase-like_dom_sf"/>
</dbReference>
<dbReference type="PANTHER" id="PTHR24055">
    <property type="entry name" value="MITOGEN-ACTIVATED PROTEIN KINASE"/>
    <property type="match status" value="1"/>
</dbReference>
<dbReference type="VEuPathDB" id="TriTrypDB:TvY486_1108920"/>
<evidence type="ECO:0000256" key="4">
    <source>
        <dbReference type="RuleBase" id="RU000304"/>
    </source>
</evidence>
<dbReference type="Gene3D" id="3.30.200.20">
    <property type="entry name" value="Phosphorylase Kinase, domain 1"/>
    <property type="match status" value="1"/>
</dbReference>
<dbReference type="PROSITE" id="PS50011">
    <property type="entry name" value="PROTEIN_KINASE_DOM"/>
    <property type="match status" value="1"/>
</dbReference>
<proteinExistence type="inferred from homology"/>
<feature type="region of interest" description="Disordered" evidence="5">
    <location>
        <begin position="400"/>
        <end position="497"/>
    </location>
</feature>
<keyword evidence="1 3" id="KW-0547">Nucleotide-binding</keyword>
<dbReference type="EMBL" id="HE573027">
    <property type="protein sequence ID" value="CCC53408.1"/>
    <property type="molecule type" value="Genomic_DNA"/>
</dbReference>
<evidence type="ECO:0000313" key="7">
    <source>
        <dbReference type="EMBL" id="CCC53408.1"/>
    </source>
</evidence>
<reference evidence="7" key="1">
    <citation type="journal article" date="2012" name="Proc. Natl. Acad. Sci. U.S.A.">
        <title>Antigenic diversity is generated by distinct evolutionary mechanisms in African trypanosome species.</title>
        <authorList>
            <person name="Jackson A.P."/>
            <person name="Berry A."/>
            <person name="Aslett M."/>
            <person name="Allison H.C."/>
            <person name="Burton P."/>
            <person name="Vavrova-Anderson J."/>
            <person name="Brown R."/>
            <person name="Browne H."/>
            <person name="Corton N."/>
            <person name="Hauser H."/>
            <person name="Gamble J."/>
            <person name="Gilderthorp R."/>
            <person name="Marcello L."/>
            <person name="McQuillan J."/>
            <person name="Otto T.D."/>
            <person name="Quail M.A."/>
            <person name="Sanders M.J."/>
            <person name="van Tonder A."/>
            <person name="Ginger M.L."/>
            <person name="Field M.C."/>
            <person name="Barry J.D."/>
            <person name="Hertz-Fowler C."/>
            <person name="Berriman M."/>
        </authorList>
    </citation>
    <scope>NUCLEOTIDE SEQUENCE</scope>
    <source>
        <strain evidence="7">Y486</strain>
    </source>
</reference>
<sequence>MSTLEVIRTIGEGSFGVVIKCRCRKTGVFLAVKLFKANGDPCYARRVMLREIRAMHILRGKPGIVPLVNCFYFREQPAIAMEYIGCNLLNIIEKHPEGIPLAQLRKLLFTLLIGVQSCHHNGILHRDVKPENTLVREGTALLCDFGTSRVIPKPQVVPVSSSGGGVLQKSTNQSAPLTNYVATRWYRSPEMLLGVPDYGFASDMWAVGAVMAELALGDPLFPGTSEMEQLSLIRERVGDFKDAAPLPRRIPSDGSALSSESSCPAKGTQEDSGDYLSRTYRSVLGPEGLDLLRSLLFIDCQKRLTVDEALSHAFFSPLVTCGAVPRNLSANKNTLPPLTGFNLSSNHDEIKRQNTDSTDGWFGLGCGRPVEMEEVELLYSPQAVNPKTIEVLKKKSTGTKRELGSISLDRDPAAHHLRKRASNSRANGSSFSKTRQQCRGPLVSVPRPFPIASPRKNGKRSSGASAQMRESVYLPTIKVPRSKHRGRSMHKKLQRDA</sequence>
<dbReference type="PROSITE" id="PS00107">
    <property type="entry name" value="PROTEIN_KINASE_ATP"/>
    <property type="match status" value="1"/>
</dbReference>
<feature type="domain" description="Protein kinase" evidence="6">
    <location>
        <begin position="4"/>
        <end position="315"/>
    </location>
</feature>
<keyword evidence="4" id="KW-0418">Kinase</keyword>
<evidence type="ECO:0000259" key="6">
    <source>
        <dbReference type="PROSITE" id="PS50011"/>
    </source>
</evidence>
<feature type="binding site" evidence="3">
    <location>
        <position position="33"/>
    </location>
    <ligand>
        <name>ATP</name>
        <dbReference type="ChEBI" id="CHEBI:30616"/>
    </ligand>
</feature>
<dbReference type="Gene3D" id="1.10.510.10">
    <property type="entry name" value="Transferase(Phosphotransferase) domain 1"/>
    <property type="match status" value="1"/>
</dbReference>
<dbReference type="InterPro" id="IPR050117">
    <property type="entry name" value="MAPK"/>
</dbReference>
<keyword evidence="4" id="KW-0723">Serine/threonine-protein kinase</keyword>
<dbReference type="PROSITE" id="PS00108">
    <property type="entry name" value="PROTEIN_KINASE_ST"/>
    <property type="match status" value="1"/>
</dbReference>
<dbReference type="GO" id="GO:0005524">
    <property type="term" value="F:ATP binding"/>
    <property type="evidence" value="ECO:0007669"/>
    <property type="project" value="UniProtKB-UniRule"/>
</dbReference>
<evidence type="ECO:0000256" key="3">
    <source>
        <dbReference type="PROSITE-ProRule" id="PRU10141"/>
    </source>
</evidence>
<dbReference type="OMA" id="IRAMHIL"/>
<dbReference type="SMART" id="SM00220">
    <property type="entry name" value="S_TKc"/>
    <property type="match status" value="1"/>
</dbReference>
<keyword evidence="7" id="KW-0808">Transferase</keyword>
<feature type="compositionally biased region" description="Polar residues" evidence="5">
    <location>
        <begin position="423"/>
        <end position="437"/>
    </location>
</feature>
<evidence type="ECO:0000256" key="5">
    <source>
        <dbReference type="SAM" id="MobiDB-lite"/>
    </source>
</evidence>
<organism evidence="7">
    <name type="scientific">Trypanosoma vivax (strain Y486)</name>
    <dbReference type="NCBI Taxonomy" id="1055687"/>
    <lineage>
        <taxon>Eukaryota</taxon>
        <taxon>Discoba</taxon>
        <taxon>Euglenozoa</taxon>
        <taxon>Kinetoplastea</taxon>
        <taxon>Metakinetoplastina</taxon>
        <taxon>Trypanosomatida</taxon>
        <taxon>Trypanosomatidae</taxon>
        <taxon>Trypanosoma</taxon>
        <taxon>Duttonella</taxon>
    </lineage>
</organism>
<feature type="compositionally biased region" description="Basic and acidic residues" evidence="5">
    <location>
        <begin position="400"/>
        <end position="414"/>
    </location>
</feature>
<dbReference type="InterPro" id="IPR017441">
    <property type="entry name" value="Protein_kinase_ATP_BS"/>
</dbReference>